<name>A0A6A6V1R8_9PLEO</name>
<evidence type="ECO:0000256" key="6">
    <source>
        <dbReference type="ARBA" id="ARBA00022833"/>
    </source>
</evidence>
<evidence type="ECO:0000256" key="7">
    <source>
        <dbReference type="ARBA" id="ARBA00023049"/>
    </source>
</evidence>
<dbReference type="AlphaFoldDB" id="A0A6A6V1R8"/>
<evidence type="ECO:0000313" key="9">
    <source>
        <dbReference type="EMBL" id="KAF2743859.1"/>
    </source>
</evidence>
<dbReference type="GO" id="GO:0046872">
    <property type="term" value="F:metal ion binding"/>
    <property type="evidence" value="ECO:0007669"/>
    <property type="project" value="UniProtKB-KW"/>
</dbReference>
<keyword evidence="4" id="KW-0479">Metal-binding</keyword>
<comment type="similarity">
    <text evidence="2">Belongs to the peptidase M35 family.</text>
</comment>
<dbReference type="InterPro" id="IPR050414">
    <property type="entry name" value="Fungal_M35_metalloproteases"/>
</dbReference>
<evidence type="ECO:0000256" key="2">
    <source>
        <dbReference type="ARBA" id="ARBA00010279"/>
    </source>
</evidence>
<dbReference type="OrthoDB" id="21678at2759"/>
<keyword evidence="5" id="KW-0378">Hydrolase</keyword>
<feature type="domain" description="Lysine-specific metallo-endopeptidase" evidence="8">
    <location>
        <begin position="53"/>
        <end position="190"/>
    </location>
</feature>
<gene>
    <name evidence="9" type="ORF">M011DRAFT_480390</name>
</gene>
<reference evidence="9" key="1">
    <citation type="journal article" date="2020" name="Stud. Mycol.">
        <title>101 Dothideomycetes genomes: a test case for predicting lifestyles and emergence of pathogens.</title>
        <authorList>
            <person name="Haridas S."/>
            <person name="Albert R."/>
            <person name="Binder M."/>
            <person name="Bloem J."/>
            <person name="Labutti K."/>
            <person name="Salamov A."/>
            <person name="Andreopoulos B."/>
            <person name="Baker S."/>
            <person name="Barry K."/>
            <person name="Bills G."/>
            <person name="Bluhm B."/>
            <person name="Cannon C."/>
            <person name="Castanera R."/>
            <person name="Culley D."/>
            <person name="Daum C."/>
            <person name="Ezra D."/>
            <person name="Gonzalez J."/>
            <person name="Henrissat B."/>
            <person name="Kuo A."/>
            <person name="Liang C."/>
            <person name="Lipzen A."/>
            <person name="Lutzoni F."/>
            <person name="Magnuson J."/>
            <person name="Mondo S."/>
            <person name="Nolan M."/>
            <person name="Ohm R."/>
            <person name="Pangilinan J."/>
            <person name="Park H.-J."/>
            <person name="Ramirez L."/>
            <person name="Alfaro M."/>
            <person name="Sun H."/>
            <person name="Tritt A."/>
            <person name="Yoshinaga Y."/>
            <person name="Zwiers L.-H."/>
            <person name="Turgeon B."/>
            <person name="Goodwin S."/>
            <person name="Spatafora J."/>
            <person name="Crous P."/>
            <person name="Grigoriev I."/>
        </authorList>
    </citation>
    <scope>NUCLEOTIDE SEQUENCE</scope>
    <source>
        <strain evidence="9">CBS 119925</strain>
    </source>
</reference>
<dbReference type="GO" id="GO:0006508">
    <property type="term" value="P:proteolysis"/>
    <property type="evidence" value="ECO:0007669"/>
    <property type="project" value="UniProtKB-KW"/>
</dbReference>
<keyword evidence="10" id="KW-1185">Reference proteome</keyword>
<dbReference type="Proteomes" id="UP000799440">
    <property type="component" value="Unassembled WGS sequence"/>
</dbReference>
<proteinExistence type="inferred from homology"/>
<keyword evidence="3" id="KW-0645">Protease</keyword>
<accession>A0A6A6V1R8</accession>
<keyword evidence="7" id="KW-0482">Metalloprotease</keyword>
<dbReference type="GO" id="GO:0004222">
    <property type="term" value="F:metalloendopeptidase activity"/>
    <property type="evidence" value="ECO:0007669"/>
    <property type="project" value="InterPro"/>
</dbReference>
<dbReference type="EMBL" id="MU006593">
    <property type="protein sequence ID" value="KAF2743859.1"/>
    <property type="molecule type" value="Genomic_DNA"/>
</dbReference>
<sequence>MGLGLSEANSLKIQKRAWHFTTDQNVQCNQERQDTITTEIKHAKELADQTVGHVEDGEYYTNFFSQNLRDNPSFAGKVDDIYKKVSKMLDENNKDYDFEITCDNKSQMCKDGFYAHMNDKKKRMNFCDSFFTPPDPRLQSHQEKLDKCDQLDLRDAQFSRSAIIIHECTHTAFAMDPDERTLDYAYGYNANYLLPRDQFDRSCAKWKTRRVLCPDANDPKKDSFCKGEKSAENADTYSFVAAGVGFSKLCKRDIPLPAPPSAKRAAQLQKRACPADDWIQWDDGPDEEESAESGTCKLDITEIWTCEHPTVNLYGRMTITSPDGTVLYNTGRGTSAPGVKIGDEQRPVIQKEGMSHGLQVIAQHTNDYIQFYYDDLAWTTGTTEGPATCKLVGDNWDTSTPVECNSGARTRQFECKYTC</sequence>
<organism evidence="9 10">
    <name type="scientific">Sporormia fimetaria CBS 119925</name>
    <dbReference type="NCBI Taxonomy" id="1340428"/>
    <lineage>
        <taxon>Eukaryota</taxon>
        <taxon>Fungi</taxon>
        <taxon>Dikarya</taxon>
        <taxon>Ascomycota</taxon>
        <taxon>Pezizomycotina</taxon>
        <taxon>Dothideomycetes</taxon>
        <taxon>Pleosporomycetidae</taxon>
        <taxon>Pleosporales</taxon>
        <taxon>Sporormiaceae</taxon>
        <taxon>Sporormia</taxon>
    </lineage>
</organism>
<protein>
    <recommendedName>
        <fullName evidence="8">Lysine-specific metallo-endopeptidase domain-containing protein</fullName>
    </recommendedName>
</protein>
<evidence type="ECO:0000256" key="3">
    <source>
        <dbReference type="ARBA" id="ARBA00022670"/>
    </source>
</evidence>
<evidence type="ECO:0000259" key="8">
    <source>
        <dbReference type="Pfam" id="PF14521"/>
    </source>
</evidence>
<evidence type="ECO:0000256" key="1">
    <source>
        <dbReference type="ARBA" id="ARBA00001947"/>
    </source>
</evidence>
<dbReference type="InterPro" id="IPR029463">
    <property type="entry name" value="Lys_MEP"/>
</dbReference>
<dbReference type="Pfam" id="PF14521">
    <property type="entry name" value="Aspzincin_M35"/>
    <property type="match status" value="1"/>
</dbReference>
<evidence type="ECO:0000256" key="5">
    <source>
        <dbReference type="ARBA" id="ARBA00022801"/>
    </source>
</evidence>
<dbReference type="Gene3D" id="3.40.390.10">
    <property type="entry name" value="Collagenase (Catalytic Domain)"/>
    <property type="match status" value="1"/>
</dbReference>
<comment type="cofactor">
    <cofactor evidence="1">
        <name>Zn(2+)</name>
        <dbReference type="ChEBI" id="CHEBI:29105"/>
    </cofactor>
</comment>
<evidence type="ECO:0000313" key="10">
    <source>
        <dbReference type="Proteomes" id="UP000799440"/>
    </source>
</evidence>
<dbReference type="PANTHER" id="PTHR37016">
    <property type="match status" value="1"/>
</dbReference>
<dbReference type="InterPro" id="IPR024079">
    <property type="entry name" value="MetalloPept_cat_dom_sf"/>
</dbReference>
<keyword evidence="6" id="KW-0862">Zinc</keyword>
<evidence type="ECO:0000256" key="4">
    <source>
        <dbReference type="ARBA" id="ARBA00022723"/>
    </source>
</evidence>
<dbReference type="SUPFAM" id="SSF55486">
    <property type="entry name" value="Metalloproteases ('zincins'), catalytic domain"/>
    <property type="match status" value="1"/>
</dbReference>
<dbReference type="PANTHER" id="PTHR37016:SF3">
    <property type="entry name" value="NEUTRAL PROTEASE 2-RELATED"/>
    <property type="match status" value="1"/>
</dbReference>